<keyword evidence="3 5" id="KW-0324">Glycolysis</keyword>
<comment type="caution">
    <text evidence="6">The sequence shown here is derived from an EMBL/GenBank/DDBJ whole genome shotgun (WGS) entry which is preliminary data.</text>
</comment>
<dbReference type="AlphaFoldDB" id="A0A429MPM9"/>
<accession>A0A429MPM9</accession>
<dbReference type="InterPro" id="IPR001672">
    <property type="entry name" value="G6P_Isomerase"/>
</dbReference>
<comment type="pathway">
    <text evidence="5">Carbohydrate degradation; glycolysis; D-glyceraldehyde 3-phosphate and glycerone phosphate from D-glucose: step 2/4.</text>
</comment>
<dbReference type="UniPathway" id="UPA00109">
    <property type="reaction ID" value="UER00181"/>
</dbReference>
<keyword evidence="2 5" id="KW-0312">Gluconeogenesis</keyword>
<dbReference type="GO" id="GO:0048029">
    <property type="term" value="F:monosaccharide binding"/>
    <property type="evidence" value="ECO:0007669"/>
    <property type="project" value="TreeGrafter"/>
</dbReference>
<dbReference type="Proteomes" id="UP000280073">
    <property type="component" value="Unassembled WGS sequence"/>
</dbReference>
<dbReference type="Gene3D" id="3.40.50.10490">
    <property type="entry name" value="Glucose-6-phosphate isomerase like protein, domain 1"/>
    <property type="match status" value="1"/>
</dbReference>
<comment type="similarity">
    <text evidence="5">Belongs to the GPI family.</text>
</comment>
<evidence type="ECO:0000313" key="6">
    <source>
        <dbReference type="EMBL" id="RSR55936.1"/>
    </source>
</evidence>
<dbReference type="Pfam" id="PF00342">
    <property type="entry name" value="PGI"/>
    <property type="match status" value="1"/>
</dbReference>
<dbReference type="InterPro" id="IPR035482">
    <property type="entry name" value="SIS_PGI_2"/>
</dbReference>
<evidence type="ECO:0000256" key="3">
    <source>
        <dbReference type="ARBA" id="ARBA00023152"/>
    </source>
</evidence>
<dbReference type="InterPro" id="IPR046348">
    <property type="entry name" value="SIS_dom_sf"/>
</dbReference>
<dbReference type="GO" id="GO:0006094">
    <property type="term" value="P:gluconeogenesis"/>
    <property type="evidence" value="ECO:0007669"/>
    <property type="project" value="UniProtKB-KW"/>
</dbReference>
<evidence type="ECO:0000256" key="1">
    <source>
        <dbReference type="ARBA" id="ARBA00011952"/>
    </source>
</evidence>
<protein>
    <recommendedName>
        <fullName evidence="1 5">Glucose-6-phosphate isomerase</fullName>
        <ecNumber evidence="1 5">5.3.1.9</ecNumber>
    </recommendedName>
</protein>
<gene>
    <name evidence="6" type="ORF">EA686_12440</name>
</gene>
<evidence type="ECO:0000256" key="4">
    <source>
        <dbReference type="ARBA" id="ARBA00023235"/>
    </source>
</evidence>
<keyword evidence="4 5" id="KW-0413">Isomerase</keyword>
<feature type="non-terminal residue" evidence="6">
    <location>
        <position position="1"/>
    </location>
</feature>
<evidence type="ECO:0000256" key="2">
    <source>
        <dbReference type="ARBA" id="ARBA00022432"/>
    </source>
</evidence>
<dbReference type="Gene3D" id="1.10.1390.10">
    <property type="match status" value="1"/>
</dbReference>
<comment type="catalytic activity">
    <reaction evidence="5">
        <text>alpha-D-glucose 6-phosphate = beta-D-fructose 6-phosphate</text>
        <dbReference type="Rhea" id="RHEA:11816"/>
        <dbReference type="ChEBI" id="CHEBI:57634"/>
        <dbReference type="ChEBI" id="CHEBI:58225"/>
        <dbReference type="EC" id="5.3.1.9"/>
    </reaction>
</comment>
<dbReference type="GO" id="GO:0097367">
    <property type="term" value="F:carbohydrate derivative binding"/>
    <property type="evidence" value="ECO:0007669"/>
    <property type="project" value="InterPro"/>
</dbReference>
<dbReference type="PROSITE" id="PS00174">
    <property type="entry name" value="P_GLUCOSE_ISOMERASE_2"/>
    <property type="match status" value="1"/>
</dbReference>
<dbReference type="PRINTS" id="PR00662">
    <property type="entry name" value="G6PISOMERASE"/>
</dbReference>
<organism evidence="6 7">
    <name type="scientific">Acinetobacter baumannii</name>
    <dbReference type="NCBI Taxonomy" id="470"/>
    <lineage>
        <taxon>Bacteria</taxon>
        <taxon>Pseudomonadati</taxon>
        <taxon>Pseudomonadota</taxon>
        <taxon>Gammaproteobacteria</taxon>
        <taxon>Moraxellales</taxon>
        <taxon>Moraxellaceae</taxon>
        <taxon>Acinetobacter</taxon>
        <taxon>Acinetobacter calcoaceticus/baumannii complex</taxon>
    </lineage>
</organism>
<dbReference type="GO" id="GO:0051156">
    <property type="term" value="P:glucose 6-phosphate metabolic process"/>
    <property type="evidence" value="ECO:0007669"/>
    <property type="project" value="TreeGrafter"/>
</dbReference>
<sequence length="121" mass="13340">ALSNCLAQSRLLAFGNEALDAAELKNLPIYKQYEGNQPSSTLLLKELNPYSLGMLIALYEHKVFVQSVIWNINPFDQWGVEEGKQIADQLLPILNGVQNDLSTLDASTRGLIKILLGKVDG</sequence>
<dbReference type="CDD" id="cd05016">
    <property type="entry name" value="SIS_PGI_2"/>
    <property type="match status" value="1"/>
</dbReference>
<dbReference type="InterPro" id="IPR018189">
    <property type="entry name" value="Phosphoglucose_isomerase_CS"/>
</dbReference>
<dbReference type="PANTHER" id="PTHR11469">
    <property type="entry name" value="GLUCOSE-6-PHOSPHATE ISOMERASE"/>
    <property type="match status" value="1"/>
</dbReference>
<dbReference type="SUPFAM" id="SSF53697">
    <property type="entry name" value="SIS domain"/>
    <property type="match status" value="1"/>
</dbReference>
<proteinExistence type="inferred from homology"/>
<dbReference type="InterPro" id="IPR023096">
    <property type="entry name" value="G6P_Isomerase_C"/>
</dbReference>
<evidence type="ECO:0000313" key="7">
    <source>
        <dbReference type="Proteomes" id="UP000280073"/>
    </source>
</evidence>
<dbReference type="GO" id="GO:0004347">
    <property type="term" value="F:glucose-6-phosphate isomerase activity"/>
    <property type="evidence" value="ECO:0007669"/>
    <property type="project" value="UniProtKB-EC"/>
</dbReference>
<reference evidence="6 7" key="1">
    <citation type="submission" date="2018-10" db="EMBL/GenBank/DDBJ databases">
        <title>GWAS and RNA-Seq identify cryptic mechanisms of antimicrobial resistance in Acinetobacter baumannii.</title>
        <authorList>
            <person name="Sahl J.W."/>
        </authorList>
    </citation>
    <scope>NUCLEOTIDE SEQUENCE [LARGE SCALE GENOMIC DNA]</scope>
    <source>
        <strain evidence="6 7">TG28175</strain>
    </source>
</reference>
<dbReference type="EMBL" id="RFDI01000631">
    <property type="protein sequence ID" value="RSR55936.1"/>
    <property type="molecule type" value="Genomic_DNA"/>
</dbReference>
<dbReference type="EC" id="5.3.1.9" evidence="1 5"/>
<dbReference type="PROSITE" id="PS51463">
    <property type="entry name" value="P_GLUCOSE_ISOMERASE_3"/>
    <property type="match status" value="1"/>
</dbReference>
<dbReference type="GO" id="GO:0006096">
    <property type="term" value="P:glycolytic process"/>
    <property type="evidence" value="ECO:0007669"/>
    <property type="project" value="UniProtKB-UniPathway"/>
</dbReference>
<dbReference type="PANTHER" id="PTHR11469:SF1">
    <property type="entry name" value="GLUCOSE-6-PHOSPHATE ISOMERASE"/>
    <property type="match status" value="1"/>
</dbReference>
<dbReference type="GO" id="GO:0005829">
    <property type="term" value="C:cytosol"/>
    <property type="evidence" value="ECO:0007669"/>
    <property type="project" value="TreeGrafter"/>
</dbReference>
<evidence type="ECO:0000256" key="5">
    <source>
        <dbReference type="RuleBase" id="RU000612"/>
    </source>
</evidence>
<name>A0A429MPM9_ACIBA</name>